<accession>A0A450ZW87</accession>
<dbReference type="EMBL" id="CAADFW010000021">
    <property type="protein sequence ID" value="VFK58008.1"/>
    <property type="molecule type" value="Genomic_DNA"/>
</dbReference>
<name>A0A450ZW87_9GAMM</name>
<sequence length="73" mass="8397">MKATVRRVKRTASATSDFIDAVGKARQSPAFRRFFENFTAKSGTPRSNTLDRTKAILQRGHDVRHEFIDFRIL</sequence>
<gene>
    <name evidence="1" type="ORF">BECKTC1821F_GA0114240_102128</name>
</gene>
<proteinExistence type="predicted"/>
<organism evidence="1">
    <name type="scientific">Candidatus Kentrum sp. TC</name>
    <dbReference type="NCBI Taxonomy" id="2126339"/>
    <lineage>
        <taxon>Bacteria</taxon>
        <taxon>Pseudomonadati</taxon>
        <taxon>Pseudomonadota</taxon>
        <taxon>Gammaproteobacteria</taxon>
        <taxon>Candidatus Kentrum</taxon>
    </lineage>
</organism>
<reference evidence="1" key="1">
    <citation type="submission" date="2019-02" db="EMBL/GenBank/DDBJ databases">
        <authorList>
            <person name="Gruber-Vodicka R. H."/>
            <person name="Seah K. B. B."/>
        </authorList>
    </citation>
    <scope>NUCLEOTIDE SEQUENCE</scope>
    <source>
        <strain evidence="1">BECK_BZ126</strain>
    </source>
</reference>
<protein>
    <submittedName>
        <fullName evidence="1">Uncharacterized protein</fullName>
    </submittedName>
</protein>
<dbReference type="AlphaFoldDB" id="A0A450ZW87"/>
<evidence type="ECO:0000313" key="1">
    <source>
        <dbReference type="EMBL" id="VFK58008.1"/>
    </source>
</evidence>